<dbReference type="PANTHER" id="PTHR46558:SF11">
    <property type="entry name" value="HTH-TYPE TRANSCRIPTIONAL REGULATOR XRE"/>
    <property type="match status" value="1"/>
</dbReference>
<keyword evidence="4" id="KW-1185">Reference proteome</keyword>
<dbReference type="SUPFAM" id="SSF47413">
    <property type="entry name" value="lambda repressor-like DNA-binding domains"/>
    <property type="match status" value="1"/>
</dbReference>
<name>A0ABT1YJ40_9BACL</name>
<feature type="domain" description="HTH cro/C1-type" evidence="2">
    <location>
        <begin position="8"/>
        <end position="62"/>
    </location>
</feature>
<sequence>MNIIGENVKRLRKIHNLNQVEFSNLIGVSQGSLSDIEAGNSKPSIDTVVSIYTNFGCSLEWLLSGKTNQLNVEKQKEMIFNNSELTLFENEFVSALRRLSMENQMEILEIINLKLRK</sequence>
<keyword evidence="1" id="KW-0238">DNA-binding</keyword>
<evidence type="ECO:0000313" key="4">
    <source>
        <dbReference type="Proteomes" id="UP001300012"/>
    </source>
</evidence>
<dbReference type="InterPro" id="IPR001387">
    <property type="entry name" value="Cro/C1-type_HTH"/>
</dbReference>
<dbReference type="PANTHER" id="PTHR46558">
    <property type="entry name" value="TRACRIPTIONAL REGULATORY PROTEIN-RELATED-RELATED"/>
    <property type="match status" value="1"/>
</dbReference>
<reference evidence="3 4" key="1">
    <citation type="submission" date="2022-08" db="EMBL/GenBank/DDBJ databases">
        <title>Paenibacillus endoradicis sp. nov., Paenibacillus radicibacter sp. nov and Paenibacillus pararadicis sp. nov., three cold-adapted plant growth-promoting bacteria isolated from root of Larix gmelinii in Great Khingan.</title>
        <authorList>
            <person name="Xue H."/>
        </authorList>
    </citation>
    <scope>NUCLEOTIDE SEQUENCE [LARGE SCALE GENOMIC DNA]</scope>
    <source>
        <strain evidence="3 4">N5-1-1-5</strain>
    </source>
</reference>
<protein>
    <submittedName>
        <fullName evidence="3">Helix-turn-helix domain-containing protein</fullName>
    </submittedName>
</protein>
<dbReference type="RefSeq" id="WP_258214789.1">
    <property type="nucleotide sequence ID" value="NZ_JANQBD010000013.1"/>
</dbReference>
<proteinExistence type="predicted"/>
<evidence type="ECO:0000256" key="1">
    <source>
        <dbReference type="ARBA" id="ARBA00023125"/>
    </source>
</evidence>
<dbReference type="InterPro" id="IPR010982">
    <property type="entry name" value="Lambda_DNA-bd_dom_sf"/>
</dbReference>
<evidence type="ECO:0000313" key="3">
    <source>
        <dbReference type="EMBL" id="MCR8633214.1"/>
    </source>
</evidence>
<dbReference type="EMBL" id="JANQBD010000013">
    <property type="protein sequence ID" value="MCR8633214.1"/>
    <property type="molecule type" value="Genomic_DNA"/>
</dbReference>
<comment type="caution">
    <text evidence="3">The sequence shown here is derived from an EMBL/GenBank/DDBJ whole genome shotgun (WGS) entry which is preliminary data.</text>
</comment>
<dbReference type="SMART" id="SM00530">
    <property type="entry name" value="HTH_XRE"/>
    <property type="match status" value="1"/>
</dbReference>
<dbReference type="PROSITE" id="PS50943">
    <property type="entry name" value="HTH_CROC1"/>
    <property type="match status" value="1"/>
</dbReference>
<accession>A0ABT1YJ40</accession>
<dbReference type="Pfam" id="PF12844">
    <property type="entry name" value="HTH_19"/>
    <property type="match status" value="1"/>
</dbReference>
<dbReference type="Proteomes" id="UP001300012">
    <property type="component" value="Unassembled WGS sequence"/>
</dbReference>
<dbReference type="CDD" id="cd00093">
    <property type="entry name" value="HTH_XRE"/>
    <property type="match status" value="1"/>
</dbReference>
<gene>
    <name evidence="3" type="ORF">NV381_18605</name>
</gene>
<dbReference type="Gene3D" id="1.10.260.40">
    <property type="entry name" value="lambda repressor-like DNA-binding domains"/>
    <property type="match status" value="1"/>
</dbReference>
<evidence type="ECO:0000259" key="2">
    <source>
        <dbReference type="PROSITE" id="PS50943"/>
    </source>
</evidence>
<organism evidence="3 4">
    <name type="scientific">Paenibacillus radicis</name>
    <name type="common">ex Xue et al. 2023</name>
    <dbReference type="NCBI Taxonomy" id="2972489"/>
    <lineage>
        <taxon>Bacteria</taxon>
        <taxon>Bacillati</taxon>
        <taxon>Bacillota</taxon>
        <taxon>Bacilli</taxon>
        <taxon>Bacillales</taxon>
        <taxon>Paenibacillaceae</taxon>
        <taxon>Paenibacillus</taxon>
    </lineage>
</organism>